<reference evidence="2 3" key="1">
    <citation type="submission" date="2022-05" db="EMBL/GenBank/DDBJ databases">
        <authorList>
            <consortium name="Genoscope - CEA"/>
            <person name="William W."/>
        </authorList>
    </citation>
    <scope>NUCLEOTIDE SEQUENCE [LARGE SCALE GENOMIC DNA]</scope>
</reference>
<gene>
    <name evidence="2" type="ORF">PLOB_00006440</name>
</gene>
<comment type="caution">
    <text evidence="2">The sequence shown here is derived from an EMBL/GenBank/DDBJ whole genome shotgun (WGS) entry which is preliminary data.</text>
</comment>
<evidence type="ECO:0000256" key="1">
    <source>
        <dbReference type="SAM" id="MobiDB-lite"/>
    </source>
</evidence>
<dbReference type="Proteomes" id="UP001159405">
    <property type="component" value="Unassembled WGS sequence"/>
</dbReference>
<name>A0ABN8N8P1_9CNID</name>
<protein>
    <submittedName>
        <fullName evidence="2">Uncharacterized protein</fullName>
    </submittedName>
</protein>
<evidence type="ECO:0000313" key="2">
    <source>
        <dbReference type="EMBL" id="CAH3045500.1"/>
    </source>
</evidence>
<evidence type="ECO:0000313" key="3">
    <source>
        <dbReference type="Proteomes" id="UP001159405"/>
    </source>
</evidence>
<sequence>MALQDGGTVWITAVSDRTEMLNFDSDLLDFSKYDKIEPRVILESQQRDPSIGRVLAYKLNGHKPAAHEICKERLQTRDALQTSTDSETDDAEHLTHSPMELDGLSYTDVQTPSNELQSVNDHEPTDVNHSDSAENQDTSHVSVPEDPGPGQEPEFLSEPELEQPEPDLAQSRPQRVRHPPRMFTYDTLGEPTICGVRAASNPVPGWCCQPFQSPWIQPMFQYPAQPYYGPLAYPPCIQMIHV</sequence>
<proteinExistence type="predicted"/>
<feature type="compositionally biased region" description="Acidic residues" evidence="1">
    <location>
        <begin position="155"/>
        <end position="165"/>
    </location>
</feature>
<feature type="compositionally biased region" description="Basic and acidic residues" evidence="1">
    <location>
        <begin position="120"/>
        <end position="132"/>
    </location>
</feature>
<organism evidence="2 3">
    <name type="scientific">Porites lobata</name>
    <dbReference type="NCBI Taxonomy" id="104759"/>
    <lineage>
        <taxon>Eukaryota</taxon>
        <taxon>Metazoa</taxon>
        <taxon>Cnidaria</taxon>
        <taxon>Anthozoa</taxon>
        <taxon>Hexacorallia</taxon>
        <taxon>Scleractinia</taxon>
        <taxon>Fungiina</taxon>
        <taxon>Poritidae</taxon>
        <taxon>Porites</taxon>
    </lineage>
</organism>
<dbReference type="EMBL" id="CALNXK010000013">
    <property type="protein sequence ID" value="CAH3045500.1"/>
    <property type="molecule type" value="Genomic_DNA"/>
</dbReference>
<keyword evidence="3" id="KW-1185">Reference proteome</keyword>
<accession>A0ABN8N8P1</accession>
<feature type="region of interest" description="Disordered" evidence="1">
    <location>
        <begin position="115"/>
        <end position="179"/>
    </location>
</feature>
<feature type="region of interest" description="Disordered" evidence="1">
    <location>
        <begin position="73"/>
        <end position="98"/>
    </location>
</feature>